<proteinExistence type="predicted"/>
<feature type="transmembrane region" description="Helical" evidence="7">
    <location>
        <begin position="445"/>
        <end position="465"/>
    </location>
</feature>
<sequence length="486" mass="51274">MPSDTVLGAGVSPAAPAPTYRITALIVASALFMEQLDSTVLSTALPTMARSFGVSPLDMSVALTGYLLSLAVFIPASGWIADRFGARNVFCAAIAIFMAGSLLCAQAHSLPFLVFARVLQGLGGAMMVPVGRLVILKTVSRADFVSAMAWVMVPALIGPVIGPMVGGVIVTYLDWRWIFYVNLPLGVVGIALASRYIDNVCEEIRRPFDVLGLLLSGTSLASLLFAFETGGRGEASPRTALLLLVVGLVTGALYIAHARRHAAPILDLTLMRLKTFRLSVIAGGLARITAGAMPFLLPMMMQLGFGMSALHSGLVTFVSAAGAMAMKASAAPILRRFGFRNTLIWNSVIASAFLAIYATFRPDWPLAAIYLVLLIGGFSQSLQFTAYNTIAYAEVERDRMSAATGFYTTMQQMMLSLGICVSASVLHVAVAVSGRTQPVMADFSAAFLTVTSISLLAAFVCARLPRTAGDDLTGRGPAIAEPAKGS</sequence>
<dbReference type="Gene3D" id="1.20.1250.20">
    <property type="entry name" value="MFS general substrate transporter like domains"/>
    <property type="match status" value="1"/>
</dbReference>
<dbReference type="PANTHER" id="PTHR42718">
    <property type="entry name" value="MAJOR FACILITATOR SUPERFAMILY MULTIDRUG TRANSPORTER MFSC"/>
    <property type="match status" value="1"/>
</dbReference>
<evidence type="ECO:0000256" key="1">
    <source>
        <dbReference type="ARBA" id="ARBA00004651"/>
    </source>
</evidence>
<feature type="transmembrane region" description="Helical" evidence="7">
    <location>
        <begin position="147"/>
        <end position="171"/>
    </location>
</feature>
<dbReference type="InterPro" id="IPR011701">
    <property type="entry name" value="MFS"/>
</dbReference>
<name>A0ABW0PYN1_9HYPH</name>
<keyword evidence="10" id="KW-1185">Reference proteome</keyword>
<feature type="transmembrane region" description="Helical" evidence="7">
    <location>
        <begin position="303"/>
        <end position="323"/>
    </location>
</feature>
<feature type="transmembrane region" description="Helical" evidence="7">
    <location>
        <begin position="208"/>
        <end position="227"/>
    </location>
</feature>
<dbReference type="PROSITE" id="PS50850">
    <property type="entry name" value="MFS"/>
    <property type="match status" value="1"/>
</dbReference>
<organism evidence="9 10">
    <name type="scientific">Kaistia terrae</name>
    <dbReference type="NCBI Taxonomy" id="537017"/>
    <lineage>
        <taxon>Bacteria</taxon>
        <taxon>Pseudomonadati</taxon>
        <taxon>Pseudomonadota</taxon>
        <taxon>Alphaproteobacteria</taxon>
        <taxon>Hyphomicrobiales</taxon>
        <taxon>Kaistiaceae</taxon>
        <taxon>Kaistia</taxon>
    </lineage>
</organism>
<dbReference type="SUPFAM" id="SSF103473">
    <property type="entry name" value="MFS general substrate transporter"/>
    <property type="match status" value="1"/>
</dbReference>
<evidence type="ECO:0000259" key="8">
    <source>
        <dbReference type="PROSITE" id="PS50850"/>
    </source>
</evidence>
<keyword evidence="4 7" id="KW-0812">Transmembrane</keyword>
<feature type="transmembrane region" description="Helical" evidence="7">
    <location>
        <begin position="177"/>
        <end position="196"/>
    </location>
</feature>
<keyword evidence="3" id="KW-1003">Cell membrane</keyword>
<dbReference type="RefSeq" id="WP_266342267.1">
    <property type="nucleotide sequence ID" value="NZ_JAPKNH010000001.1"/>
</dbReference>
<dbReference type="Proteomes" id="UP001596150">
    <property type="component" value="Unassembled WGS sequence"/>
</dbReference>
<evidence type="ECO:0000256" key="6">
    <source>
        <dbReference type="ARBA" id="ARBA00023136"/>
    </source>
</evidence>
<feature type="transmembrane region" description="Helical" evidence="7">
    <location>
        <begin position="61"/>
        <end position="81"/>
    </location>
</feature>
<reference evidence="10" key="1">
    <citation type="journal article" date="2019" name="Int. J. Syst. Evol. Microbiol.">
        <title>The Global Catalogue of Microorganisms (GCM) 10K type strain sequencing project: providing services to taxonomists for standard genome sequencing and annotation.</title>
        <authorList>
            <consortium name="The Broad Institute Genomics Platform"/>
            <consortium name="The Broad Institute Genome Sequencing Center for Infectious Disease"/>
            <person name="Wu L."/>
            <person name="Ma J."/>
        </authorList>
    </citation>
    <scope>NUCLEOTIDE SEQUENCE [LARGE SCALE GENOMIC DNA]</scope>
    <source>
        <strain evidence="10">KACC 12633</strain>
    </source>
</reference>
<keyword evidence="2" id="KW-0813">Transport</keyword>
<feature type="transmembrane region" description="Helical" evidence="7">
    <location>
        <begin position="343"/>
        <end position="360"/>
    </location>
</feature>
<dbReference type="EMBL" id="JBHSML010000003">
    <property type="protein sequence ID" value="MFC5515484.1"/>
    <property type="molecule type" value="Genomic_DNA"/>
</dbReference>
<dbReference type="Gene3D" id="1.20.1720.10">
    <property type="entry name" value="Multidrug resistance protein D"/>
    <property type="match status" value="1"/>
</dbReference>
<dbReference type="NCBIfam" id="TIGR00711">
    <property type="entry name" value="efflux_EmrB"/>
    <property type="match status" value="1"/>
</dbReference>
<evidence type="ECO:0000256" key="4">
    <source>
        <dbReference type="ARBA" id="ARBA00022692"/>
    </source>
</evidence>
<evidence type="ECO:0000313" key="9">
    <source>
        <dbReference type="EMBL" id="MFC5515484.1"/>
    </source>
</evidence>
<dbReference type="Pfam" id="PF07690">
    <property type="entry name" value="MFS_1"/>
    <property type="match status" value="1"/>
</dbReference>
<gene>
    <name evidence="9" type="ORF">ACFPP9_06860</name>
</gene>
<comment type="caution">
    <text evidence="9">The sequence shown here is derived from an EMBL/GenBank/DDBJ whole genome shotgun (WGS) entry which is preliminary data.</text>
</comment>
<keyword evidence="6 7" id="KW-0472">Membrane</keyword>
<accession>A0ABW0PYN1</accession>
<dbReference type="PRINTS" id="PR01036">
    <property type="entry name" value="TCRTETB"/>
</dbReference>
<feature type="transmembrane region" description="Helical" evidence="7">
    <location>
        <begin position="414"/>
        <end position="433"/>
    </location>
</feature>
<dbReference type="CDD" id="cd17503">
    <property type="entry name" value="MFS_LmrB_MDR_like"/>
    <property type="match status" value="1"/>
</dbReference>
<feature type="transmembrane region" description="Helical" evidence="7">
    <location>
        <begin position="114"/>
        <end position="135"/>
    </location>
</feature>
<dbReference type="InterPro" id="IPR036259">
    <property type="entry name" value="MFS_trans_sf"/>
</dbReference>
<evidence type="ECO:0000256" key="3">
    <source>
        <dbReference type="ARBA" id="ARBA00022475"/>
    </source>
</evidence>
<evidence type="ECO:0000256" key="5">
    <source>
        <dbReference type="ARBA" id="ARBA00022989"/>
    </source>
</evidence>
<feature type="transmembrane region" description="Helical" evidence="7">
    <location>
        <begin position="239"/>
        <end position="256"/>
    </location>
</feature>
<evidence type="ECO:0000256" key="7">
    <source>
        <dbReference type="SAM" id="Phobius"/>
    </source>
</evidence>
<keyword evidence="5 7" id="KW-1133">Transmembrane helix</keyword>
<feature type="transmembrane region" description="Helical" evidence="7">
    <location>
        <begin position="366"/>
        <end position="393"/>
    </location>
</feature>
<feature type="transmembrane region" description="Helical" evidence="7">
    <location>
        <begin position="88"/>
        <end position="108"/>
    </location>
</feature>
<protein>
    <submittedName>
        <fullName evidence="9">DHA2 family efflux MFS transporter permease subunit</fullName>
    </submittedName>
</protein>
<evidence type="ECO:0000313" key="10">
    <source>
        <dbReference type="Proteomes" id="UP001596150"/>
    </source>
</evidence>
<feature type="domain" description="Major facilitator superfamily (MFS) profile" evidence="8">
    <location>
        <begin position="23"/>
        <end position="469"/>
    </location>
</feature>
<feature type="transmembrane region" description="Helical" evidence="7">
    <location>
        <begin position="276"/>
        <end position="297"/>
    </location>
</feature>
<dbReference type="InterPro" id="IPR004638">
    <property type="entry name" value="EmrB-like"/>
</dbReference>
<dbReference type="InterPro" id="IPR020846">
    <property type="entry name" value="MFS_dom"/>
</dbReference>
<dbReference type="PANTHER" id="PTHR42718:SF46">
    <property type="entry name" value="BLR6921 PROTEIN"/>
    <property type="match status" value="1"/>
</dbReference>
<evidence type="ECO:0000256" key="2">
    <source>
        <dbReference type="ARBA" id="ARBA00022448"/>
    </source>
</evidence>
<comment type="subcellular location">
    <subcellularLocation>
        <location evidence="1">Cell membrane</location>
        <topology evidence="1">Multi-pass membrane protein</topology>
    </subcellularLocation>
</comment>